<dbReference type="Gene3D" id="1.10.600.10">
    <property type="entry name" value="Farnesyl Diphosphate Synthase"/>
    <property type="match status" value="1"/>
</dbReference>
<evidence type="ECO:0000256" key="1">
    <source>
        <dbReference type="RuleBase" id="RU004466"/>
    </source>
</evidence>
<dbReference type="Proteomes" id="UP000694402">
    <property type="component" value="Unassembled WGS sequence"/>
</dbReference>
<accession>A0A8C8EGU5</accession>
<evidence type="ECO:0000313" key="2">
    <source>
        <dbReference type="Ensembl" id="ENSOTSP00005001421.2"/>
    </source>
</evidence>
<dbReference type="GO" id="GO:0008299">
    <property type="term" value="P:isoprenoid biosynthetic process"/>
    <property type="evidence" value="ECO:0007669"/>
    <property type="project" value="InterPro"/>
</dbReference>
<dbReference type="GO" id="GO:0004659">
    <property type="term" value="F:prenyltransferase activity"/>
    <property type="evidence" value="ECO:0007669"/>
    <property type="project" value="InterPro"/>
</dbReference>
<gene>
    <name evidence="2" type="primary">PDSS2</name>
</gene>
<evidence type="ECO:0000313" key="3">
    <source>
        <dbReference type="Proteomes" id="UP000694402"/>
    </source>
</evidence>
<keyword evidence="1" id="KW-0808">Transferase</keyword>
<dbReference type="Ensembl" id="ENSOTST00005001601.2">
    <property type="protein sequence ID" value="ENSOTSP00005001421.2"/>
    <property type="gene ID" value="ENSOTSG00005000803.2"/>
</dbReference>
<dbReference type="InterPro" id="IPR000092">
    <property type="entry name" value="Polyprenyl_synt"/>
</dbReference>
<proteinExistence type="inferred from homology"/>
<name>A0A8C8EGU5_ONCTS</name>
<comment type="similarity">
    <text evidence="1">Belongs to the FPP/GGPP synthase family.</text>
</comment>
<dbReference type="PANTHER" id="PTHR12001:SF55">
    <property type="entry name" value="ALL TRANS-POLYPRENYL-DIPHOSPHATE SYNTHASE PDSS2"/>
    <property type="match status" value="1"/>
</dbReference>
<reference evidence="2" key="2">
    <citation type="submission" date="2025-09" db="UniProtKB">
        <authorList>
            <consortium name="Ensembl"/>
        </authorList>
    </citation>
    <scope>IDENTIFICATION</scope>
</reference>
<dbReference type="Pfam" id="PF00348">
    <property type="entry name" value="polyprenyl_synt"/>
    <property type="match status" value="1"/>
</dbReference>
<protein>
    <submittedName>
        <fullName evidence="2">Uncharacterized protein</fullName>
    </submittedName>
</protein>
<sequence>MTVIWSRLSCIVLLNRGQRNISLFSNTTPSNWNKVVSDAEKIVGYPTSFMSLRCLLSDELSNVAMHVRKLVGTKHPLLNTARGFVYDSRNNLQMRGLVVLLMSKAAGPSQHTASDLLPQDMVSGIYPSQRNLAEITELIHTAFLVHRGIVNLKEWTNSDGPLKDMQFGNKMAVLSGDFLLANACTGLAQLNNTKVVELISSAIGDLVQGIYHEMPNSLEDKSLTDDINMVTWEEQRFLSHGALLAKSCQAAMELAKHDKDAQGLAYKYGKHLSLGHKLNSDLQPFVKNSSAGPVTFSLNSAPVVFHRQIVGQERWRYQLQQCVKTYRKQLNSLRSMIKLEEGVTSTMDLCRYHGNKALESIQCFPSSEARSALENIASTVTKF</sequence>
<dbReference type="PANTHER" id="PTHR12001">
    <property type="entry name" value="GERANYLGERANYL PYROPHOSPHATE SYNTHASE"/>
    <property type="match status" value="1"/>
</dbReference>
<dbReference type="GO" id="GO:0006744">
    <property type="term" value="P:ubiquinone biosynthetic process"/>
    <property type="evidence" value="ECO:0007669"/>
    <property type="project" value="TreeGrafter"/>
</dbReference>
<dbReference type="InterPro" id="IPR008949">
    <property type="entry name" value="Isoprenoid_synthase_dom_sf"/>
</dbReference>
<dbReference type="GeneTree" id="ENSGT00940000153498"/>
<dbReference type="AlphaFoldDB" id="A0A8C8EGU5"/>
<reference evidence="2" key="1">
    <citation type="submission" date="2025-08" db="UniProtKB">
        <authorList>
            <consortium name="Ensembl"/>
        </authorList>
    </citation>
    <scope>IDENTIFICATION</scope>
</reference>
<organism evidence="2 3">
    <name type="scientific">Oncorhynchus tshawytscha</name>
    <name type="common">Chinook salmon</name>
    <name type="synonym">Salmo tshawytscha</name>
    <dbReference type="NCBI Taxonomy" id="74940"/>
    <lineage>
        <taxon>Eukaryota</taxon>
        <taxon>Metazoa</taxon>
        <taxon>Chordata</taxon>
        <taxon>Craniata</taxon>
        <taxon>Vertebrata</taxon>
        <taxon>Euteleostomi</taxon>
        <taxon>Actinopterygii</taxon>
        <taxon>Neopterygii</taxon>
        <taxon>Teleostei</taxon>
        <taxon>Protacanthopterygii</taxon>
        <taxon>Salmoniformes</taxon>
        <taxon>Salmonidae</taxon>
        <taxon>Salmoninae</taxon>
        <taxon>Oncorhynchus</taxon>
    </lineage>
</organism>
<dbReference type="GO" id="GO:1990234">
    <property type="term" value="C:transferase complex"/>
    <property type="evidence" value="ECO:0007669"/>
    <property type="project" value="TreeGrafter"/>
</dbReference>
<keyword evidence="3" id="KW-1185">Reference proteome</keyword>
<dbReference type="GO" id="GO:0005739">
    <property type="term" value="C:mitochondrion"/>
    <property type="evidence" value="ECO:0007669"/>
    <property type="project" value="TreeGrafter"/>
</dbReference>
<dbReference type="SUPFAM" id="SSF48576">
    <property type="entry name" value="Terpenoid synthases"/>
    <property type="match status" value="1"/>
</dbReference>